<dbReference type="PANTHER" id="PTHR42648:SF18">
    <property type="entry name" value="RETROTRANSPOSON, UNCLASSIFIED-LIKE PROTEIN"/>
    <property type="match status" value="1"/>
</dbReference>
<dbReference type="Pfam" id="PF13976">
    <property type="entry name" value="gag_pre-integrs"/>
    <property type="match status" value="1"/>
</dbReference>
<dbReference type="Gene3D" id="3.30.420.10">
    <property type="entry name" value="Ribonuclease H-like superfamily/Ribonuclease H"/>
    <property type="match status" value="1"/>
</dbReference>
<dbReference type="PANTHER" id="PTHR42648">
    <property type="entry name" value="TRANSPOSASE, PUTATIVE-RELATED"/>
    <property type="match status" value="1"/>
</dbReference>
<dbReference type="GO" id="GO:0003676">
    <property type="term" value="F:nucleic acid binding"/>
    <property type="evidence" value="ECO:0007669"/>
    <property type="project" value="InterPro"/>
</dbReference>
<feature type="domain" description="GAG-pre-integrase" evidence="2">
    <location>
        <begin position="161"/>
        <end position="213"/>
    </location>
</feature>
<dbReference type="InterPro" id="IPR039537">
    <property type="entry name" value="Retrotran_Ty1/copia-like"/>
</dbReference>
<feature type="domain" description="Retroviral polymerase SH3-like" evidence="3">
    <location>
        <begin position="330"/>
        <end position="391"/>
    </location>
</feature>
<dbReference type="InterPro" id="IPR025724">
    <property type="entry name" value="GAG-pre-integrase_dom"/>
</dbReference>
<evidence type="ECO:0000313" key="4">
    <source>
        <dbReference type="EMBL" id="GEU71137.1"/>
    </source>
</evidence>
<evidence type="ECO:0000259" key="3">
    <source>
        <dbReference type="Pfam" id="PF25597"/>
    </source>
</evidence>
<dbReference type="EMBL" id="BKCJ010006251">
    <property type="protein sequence ID" value="GEU71137.1"/>
    <property type="molecule type" value="Genomic_DNA"/>
</dbReference>
<gene>
    <name evidence="4" type="ORF">Tci_043115</name>
</gene>
<dbReference type="Pfam" id="PF25597">
    <property type="entry name" value="SH3_retrovirus"/>
    <property type="match status" value="1"/>
</dbReference>
<dbReference type="InterPro" id="IPR036397">
    <property type="entry name" value="RNaseH_sf"/>
</dbReference>
<evidence type="ECO:0000256" key="1">
    <source>
        <dbReference type="SAM" id="MobiDB-lite"/>
    </source>
</evidence>
<name>A0A6L2MD08_TANCI</name>
<proteinExistence type="predicted"/>
<comment type="caution">
    <text evidence="4">The sequence shown here is derived from an EMBL/GenBank/DDBJ whole genome shotgun (WGS) entry which is preliminary data.</text>
</comment>
<dbReference type="InterPro" id="IPR057670">
    <property type="entry name" value="SH3_retrovirus"/>
</dbReference>
<dbReference type="SUPFAM" id="SSF53098">
    <property type="entry name" value="Ribonuclease H-like"/>
    <property type="match status" value="1"/>
</dbReference>
<accession>A0A6L2MD08</accession>
<organism evidence="4">
    <name type="scientific">Tanacetum cinerariifolium</name>
    <name type="common">Dalmatian daisy</name>
    <name type="synonym">Chrysanthemum cinerariifolium</name>
    <dbReference type="NCBI Taxonomy" id="118510"/>
    <lineage>
        <taxon>Eukaryota</taxon>
        <taxon>Viridiplantae</taxon>
        <taxon>Streptophyta</taxon>
        <taxon>Embryophyta</taxon>
        <taxon>Tracheophyta</taxon>
        <taxon>Spermatophyta</taxon>
        <taxon>Magnoliopsida</taxon>
        <taxon>eudicotyledons</taxon>
        <taxon>Gunneridae</taxon>
        <taxon>Pentapetalae</taxon>
        <taxon>asterids</taxon>
        <taxon>campanulids</taxon>
        <taxon>Asterales</taxon>
        <taxon>Asteraceae</taxon>
        <taxon>Asteroideae</taxon>
        <taxon>Anthemideae</taxon>
        <taxon>Anthemidinae</taxon>
        <taxon>Tanacetum</taxon>
    </lineage>
</organism>
<protein>
    <submittedName>
        <fullName evidence="4">Uncharacterized protein</fullName>
    </submittedName>
</protein>
<evidence type="ECO:0000259" key="2">
    <source>
        <dbReference type="Pfam" id="PF13976"/>
    </source>
</evidence>
<reference evidence="4" key="1">
    <citation type="journal article" date="2019" name="Sci. Rep.">
        <title>Draft genome of Tanacetum cinerariifolium, the natural source of mosquito coil.</title>
        <authorList>
            <person name="Yamashiro T."/>
            <person name="Shiraishi A."/>
            <person name="Satake H."/>
            <person name="Nakayama K."/>
        </authorList>
    </citation>
    <scope>NUCLEOTIDE SEQUENCE</scope>
</reference>
<dbReference type="InterPro" id="IPR012337">
    <property type="entry name" value="RNaseH-like_sf"/>
</dbReference>
<feature type="compositionally biased region" description="Polar residues" evidence="1">
    <location>
        <begin position="406"/>
        <end position="419"/>
    </location>
</feature>
<sequence length="582" mass="65747">MVIKASIAQRIPQEVQGRLHLNSLLYLIVHKKLHITLGFGSIAGGLDHVNPVIRLPLKHGINREQVEKGIIELYFVRTEYQLVDMFTKALPEDRFKYLVSSANLNNSGIIFLQQWELSSLAVGTSSGSGNSITSSGNALFVSRKYHDQHGLLRRRLQSQSLLASPTQAWLWHQRLSHLNFNYINLLSKKDVVIGLPKLKYAKDQLCSSCKVSKEKRSSFKTKVVPNSKGRLNLLHMDLCGLMRVASINGKKYILSTEFLNKTLHAYFKEEGIEHKNSTLRTPEQNGIVERQNPAFYTQNRSIIILTQEKTAYHIINDRKPSIRHLHIFGCTCYLTRDGENLDKMKEQGDPYILVGYSTQSKGYRVYNKKTLLIVESIHHRFNEIKEMFDTVNKSSSPIKNFKQDDTPPTTNIQSSTEPTTPIKVNAEENNDNQAVDAHVQQDEFINPFCTPDDGIDFEESQLLAWKLFGFSSPTLHTNGFVDPDHPKKLPSKESSIWIETSSESLDFRSNTPHKVSLLTRPSDNLVSRVPKKQDCTAMSSVEAEYVALSVSCAPLHYNVISRSGAPGVICMLCSSNVDEDTE</sequence>
<dbReference type="AlphaFoldDB" id="A0A6L2MD08"/>
<feature type="region of interest" description="Disordered" evidence="1">
    <location>
        <begin position="395"/>
        <end position="419"/>
    </location>
</feature>